<feature type="compositionally biased region" description="Basic and acidic residues" evidence="1">
    <location>
        <begin position="84"/>
        <end position="101"/>
    </location>
</feature>
<evidence type="ECO:0000313" key="3">
    <source>
        <dbReference type="Proteomes" id="UP000008694"/>
    </source>
</evidence>
<dbReference type="HOGENOM" id="CLU_1724787_0_0_1"/>
<accession>D7KZP0</accession>
<feature type="region of interest" description="Disordered" evidence="1">
    <location>
        <begin position="1"/>
        <end position="22"/>
    </location>
</feature>
<evidence type="ECO:0000256" key="1">
    <source>
        <dbReference type="SAM" id="MobiDB-lite"/>
    </source>
</evidence>
<gene>
    <name evidence="2" type="ORF">ARALYDRAFT_672028</name>
</gene>
<dbReference type="Proteomes" id="UP000008694">
    <property type="component" value="Unassembled WGS sequence"/>
</dbReference>
<dbReference type="AlphaFoldDB" id="D7KZP0"/>
<dbReference type="EMBL" id="GL348715">
    <property type="protein sequence ID" value="EFH59024.1"/>
    <property type="molecule type" value="Genomic_DNA"/>
</dbReference>
<sequence length="152" mass="16977">MWSRRNFCSSRNVNESMTGEGSSMTVVQKGINAGFSLFVKEITVQVPATSQTVKVWSNQLLKGDWGGSHLHTESRFSPLMEQLSEPRKDREALEDSSHEMEIPGSPSYPEYLSGATSAAAGYGTAYHLFEVDEMELVKERQKVETNKQEALK</sequence>
<feature type="region of interest" description="Disordered" evidence="1">
    <location>
        <begin position="77"/>
        <end position="109"/>
    </location>
</feature>
<protein>
    <submittedName>
        <fullName evidence="2">Predicted protein</fullName>
    </submittedName>
</protein>
<reference evidence="3" key="1">
    <citation type="journal article" date="2011" name="Nat. Genet.">
        <title>The Arabidopsis lyrata genome sequence and the basis of rapid genome size change.</title>
        <authorList>
            <person name="Hu T.T."/>
            <person name="Pattyn P."/>
            <person name="Bakker E.G."/>
            <person name="Cao J."/>
            <person name="Cheng J.-F."/>
            <person name="Clark R.M."/>
            <person name="Fahlgren N."/>
            <person name="Fawcett J.A."/>
            <person name="Grimwood J."/>
            <person name="Gundlach H."/>
            <person name="Haberer G."/>
            <person name="Hollister J.D."/>
            <person name="Ossowski S."/>
            <person name="Ottilar R.P."/>
            <person name="Salamov A.A."/>
            <person name="Schneeberger K."/>
            <person name="Spannagl M."/>
            <person name="Wang X."/>
            <person name="Yang L."/>
            <person name="Nasrallah M.E."/>
            <person name="Bergelson J."/>
            <person name="Carrington J.C."/>
            <person name="Gaut B.S."/>
            <person name="Schmutz J."/>
            <person name="Mayer K.F.X."/>
            <person name="Van de Peer Y."/>
            <person name="Grigoriev I.V."/>
            <person name="Nordborg M."/>
            <person name="Weigel D."/>
            <person name="Guo Y.-L."/>
        </authorList>
    </citation>
    <scope>NUCLEOTIDE SEQUENCE [LARGE SCALE GENOMIC DNA]</scope>
    <source>
        <strain evidence="3">cv. MN47</strain>
    </source>
</reference>
<keyword evidence="3" id="KW-1185">Reference proteome</keyword>
<dbReference type="STRING" id="81972.D7KZP0"/>
<dbReference type="Gramene" id="Al_scaffold_0003_1225">
    <property type="protein sequence ID" value="Al_scaffold_0003_1225"/>
    <property type="gene ID" value="Al_scaffold_0003_1225"/>
</dbReference>
<dbReference type="eggNOG" id="KOG0242">
    <property type="taxonomic scope" value="Eukaryota"/>
</dbReference>
<organism evidence="3">
    <name type="scientific">Arabidopsis lyrata subsp. lyrata</name>
    <name type="common">Lyre-leaved rock-cress</name>
    <dbReference type="NCBI Taxonomy" id="81972"/>
    <lineage>
        <taxon>Eukaryota</taxon>
        <taxon>Viridiplantae</taxon>
        <taxon>Streptophyta</taxon>
        <taxon>Embryophyta</taxon>
        <taxon>Tracheophyta</taxon>
        <taxon>Spermatophyta</taxon>
        <taxon>Magnoliopsida</taxon>
        <taxon>eudicotyledons</taxon>
        <taxon>Gunneridae</taxon>
        <taxon>Pentapetalae</taxon>
        <taxon>rosids</taxon>
        <taxon>malvids</taxon>
        <taxon>Brassicales</taxon>
        <taxon>Brassicaceae</taxon>
        <taxon>Camelineae</taxon>
        <taxon>Arabidopsis</taxon>
    </lineage>
</organism>
<evidence type="ECO:0000313" key="2">
    <source>
        <dbReference type="EMBL" id="EFH59024.1"/>
    </source>
</evidence>
<proteinExistence type="predicted"/>
<name>D7KZP0_ARALL</name>